<comment type="caution">
    <text evidence="1">The sequence shown here is derived from an EMBL/GenBank/DDBJ whole genome shotgun (WGS) entry which is preliminary data.</text>
</comment>
<proteinExistence type="predicted"/>
<sequence length="55" mass="5914">MADERHFGCTARHALGIFNNQLIAASLGDIAKAYARGATTLMRKEQGAVFFMAAV</sequence>
<protein>
    <submittedName>
        <fullName evidence="1">Uncharacterized protein</fullName>
    </submittedName>
</protein>
<reference evidence="1 2" key="1">
    <citation type="journal article" date="2024" name="Chem. Sci.">
        <title>Discovery of megapolipeptins by genome mining of a Burkholderiales bacteria collection.</title>
        <authorList>
            <person name="Paulo B.S."/>
            <person name="Recchia M.J.J."/>
            <person name="Lee S."/>
            <person name="Fergusson C.H."/>
            <person name="Romanowski S.B."/>
            <person name="Hernandez A."/>
            <person name="Krull N."/>
            <person name="Liu D.Y."/>
            <person name="Cavanagh H."/>
            <person name="Bos A."/>
            <person name="Gray C.A."/>
            <person name="Murphy B.T."/>
            <person name="Linington R.G."/>
            <person name="Eustaquio A.S."/>
        </authorList>
    </citation>
    <scope>NUCLEOTIDE SEQUENCE [LARGE SCALE GENOMIC DNA]</scope>
    <source>
        <strain evidence="1 2">RL18-126-BIB-B</strain>
    </source>
</reference>
<dbReference type="EMBL" id="JAQQDW010000072">
    <property type="protein sequence ID" value="MFM0107145.1"/>
    <property type="molecule type" value="Genomic_DNA"/>
</dbReference>
<evidence type="ECO:0000313" key="1">
    <source>
        <dbReference type="EMBL" id="MFM0107145.1"/>
    </source>
</evidence>
<gene>
    <name evidence="1" type="ORF">PQR01_27560</name>
</gene>
<keyword evidence="2" id="KW-1185">Reference proteome</keyword>
<dbReference type="Proteomes" id="UP001629235">
    <property type="component" value="Unassembled WGS sequence"/>
</dbReference>
<evidence type="ECO:0000313" key="2">
    <source>
        <dbReference type="Proteomes" id="UP001629235"/>
    </source>
</evidence>
<accession>A0ACC7NK52</accession>
<name>A0ACC7NK52_9BURK</name>
<organism evidence="1 2">
    <name type="scientific">Paraburkholderia rhynchosiae</name>
    <dbReference type="NCBI Taxonomy" id="487049"/>
    <lineage>
        <taxon>Bacteria</taxon>
        <taxon>Pseudomonadati</taxon>
        <taxon>Pseudomonadota</taxon>
        <taxon>Betaproteobacteria</taxon>
        <taxon>Burkholderiales</taxon>
        <taxon>Burkholderiaceae</taxon>
        <taxon>Paraburkholderia</taxon>
    </lineage>
</organism>